<dbReference type="Gene3D" id="3.30.70.1180">
    <property type="entry name" value="Vacuolar atp synthase subunit c, domain 1"/>
    <property type="match status" value="1"/>
</dbReference>
<dbReference type="PANTHER" id="PTHR10137:SF0">
    <property type="entry name" value="V-TYPE PROTON ATPASE SUBUNIT C"/>
    <property type="match status" value="1"/>
</dbReference>
<evidence type="ECO:0000256" key="5">
    <source>
        <dbReference type="RuleBase" id="RU364010"/>
    </source>
</evidence>
<keyword evidence="7" id="KW-1185">Reference proteome</keyword>
<keyword evidence="3 5" id="KW-0375">Hydrogen ion transport</keyword>
<dbReference type="Pfam" id="PF03223">
    <property type="entry name" value="V-ATPase_C"/>
    <property type="match status" value="1"/>
</dbReference>
<dbReference type="GO" id="GO:0000221">
    <property type="term" value="C:vacuolar proton-transporting V-type ATPase, V1 domain"/>
    <property type="evidence" value="ECO:0007669"/>
    <property type="project" value="TreeGrafter"/>
</dbReference>
<dbReference type="PANTHER" id="PTHR10137">
    <property type="entry name" value="V-TYPE PROTON ATPASE SUBUNIT C"/>
    <property type="match status" value="1"/>
</dbReference>
<keyword evidence="2 5" id="KW-0813">Transport</keyword>
<evidence type="ECO:0000256" key="2">
    <source>
        <dbReference type="ARBA" id="ARBA00022448"/>
    </source>
</evidence>
<comment type="similarity">
    <text evidence="1 5">Belongs to the V-ATPase C subunit family.</text>
</comment>
<comment type="function">
    <text evidence="5">Subunit of the V1 complex of vacuolar(H+)-ATPase (V-ATPase), a multisubunit enzyme composed of a peripheral complex (V1) that hydrolyzes ATP and a membrane integral complex (V0) that translocates protons. V-ATPase is responsible for acidifying and maintaining the pH of intracellular compartments and in some cell types, is targeted to the plasma membrane, where it is responsible for acidifying the extracellular environment. Subunit C is necessary for the assembly of the catalytic sector of the enzyme and is likely to have a specific function in its catalytic activity.</text>
</comment>
<dbReference type="GO" id="GO:0046961">
    <property type="term" value="F:proton-transporting ATPase activity, rotational mechanism"/>
    <property type="evidence" value="ECO:0007669"/>
    <property type="project" value="InterPro"/>
</dbReference>
<dbReference type="OrthoDB" id="6605928at2759"/>
<evidence type="ECO:0000256" key="3">
    <source>
        <dbReference type="ARBA" id="ARBA00022781"/>
    </source>
</evidence>
<dbReference type="Gene3D" id="3.30.70.100">
    <property type="match status" value="1"/>
</dbReference>
<sequence>MKAEQQALVFVCIPESYPESSVTDFIGAIKSSASAFPFTYPYLPVGTIDNLMSVSEMLQTALVASENTVSNVLQAVIDVNDSMGKKTTSYVADKAKYVLLNFDWDEAKFPSRYTMTHIVEMISSRLQTVDDDCAGVMRRYTDAQHDLEALIKESTGSLQVQAVDEVVGPEHVVSTEWMTTRVVAVPRGLVSEWKKTYETMAEYVVPRSDLCLAKDKEYELHRVVLFTKSVDDFTKAARDAKMIVRNWTPDYVSANGSIAERIVDATEAAALVKHEGLELAPGWLEEAVSAAAHLTAVASFVEGVLRHGTPPQFRGVVAVGPRKKLATVLRAAEKMFGDKKSGVYDDTKALDGLLSFAEAHHVL</sequence>
<keyword evidence="4 5" id="KW-0406">Ion transport</keyword>
<comment type="caution">
    <text evidence="6">The sequence shown here is derived from an EMBL/GenBank/DDBJ whole genome shotgun (WGS) entry which is preliminary data.</text>
</comment>
<dbReference type="InterPro" id="IPR036132">
    <property type="entry name" value="Vac_ATP_synth_c_sf"/>
</dbReference>
<proteinExistence type="inferred from homology"/>
<dbReference type="AlphaFoldDB" id="A0A8J6AUI9"/>
<protein>
    <recommendedName>
        <fullName evidence="5">V-type proton ATPase subunit C</fullName>
    </recommendedName>
</protein>
<accession>A0A8J6AUI9</accession>
<dbReference type="Proteomes" id="UP000717585">
    <property type="component" value="Unassembled WGS sequence"/>
</dbReference>
<evidence type="ECO:0000313" key="7">
    <source>
        <dbReference type="Proteomes" id="UP000717585"/>
    </source>
</evidence>
<dbReference type="Gene3D" id="1.20.1460.10">
    <property type="entry name" value="subunit c (vma5p) of the yeast v-atpase, domain 2"/>
    <property type="match status" value="1"/>
</dbReference>
<dbReference type="SUPFAM" id="SSF118203">
    <property type="entry name" value="Vacuolar ATP synthase subunit C"/>
    <property type="match status" value="1"/>
</dbReference>
<evidence type="ECO:0000256" key="4">
    <source>
        <dbReference type="ARBA" id="ARBA00023065"/>
    </source>
</evidence>
<dbReference type="InterPro" id="IPR004907">
    <property type="entry name" value="ATPase_V1-cplx_csu"/>
</dbReference>
<dbReference type="EMBL" id="JAHDYR010000031">
    <property type="protein sequence ID" value="KAG9392825.1"/>
    <property type="molecule type" value="Genomic_DNA"/>
</dbReference>
<dbReference type="CDD" id="cd14785">
    <property type="entry name" value="V-ATPase_C"/>
    <property type="match status" value="1"/>
</dbReference>
<comment type="subunit">
    <text evidence="5">V-ATPase is a heteromultimeric enzyme composed of a peripheral catalytic V1 complex (components A to H) attached to an integral membrane V0 proton pore complex.</text>
</comment>
<evidence type="ECO:0000313" key="6">
    <source>
        <dbReference type="EMBL" id="KAG9392825.1"/>
    </source>
</evidence>
<reference evidence="6" key="1">
    <citation type="submission" date="2021-05" db="EMBL/GenBank/DDBJ databases">
        <title>A free-living protist that lacks canonical eukaryotic 1 DNA replication and segregation systems.</title>
        <authorList>
            <person name="Salas-Leiva D.E."/>
            <person name="Tromer E.C."/>
            <person name="Curtis B.A."/>
            <person name="Jerlstrom-Hultqvist J."/>
            <person name="Kolisko M."/>
            <person name="Yi Z."/>
            <person name="Salas-Leiva J.S."/>
            <person name="Gallot-Lavallee L."/>
            <person name="Kops G.J.P.L."/>
            <person name="Archibald J.M."/>
            <person name="Simpson A.G.B."/>
            <person name="Roger A.J."/>
        </authorList>
    </citation>
    <scope>NUCLEOTIDE SEQUENCE</scope>
    <source>
        <strain evidence="6">BICM</strain>
    </source>
</reference>
<name>A0A8J6AUI9_9EUKA</name>
<organism evidence="6 7">
    <name type="scientific">Carpediemonas membranifera</name>
    <dbReference type="NCBI Taxonomy" id="201153"/>
    <lineage>
        <taxon>Eukaryota</taxon>
        <taxon>Metamonada</taxon>
        <taxon>Carpediemonas-like organisms</taxon>
        <taxon>Carpediemonas</taxon>
    </lineage>
</organism>
<gene>
    <name evidence="6" type="ORF">J8273_5758</name>
</gene>
<evidence type="ECO:0000256" key="1">
    <source>
        <dbReference type="ARBA" id="ARBA00006138"/>
    </source>
</evidence>